<dbReference type="PANTHER" id="PTHR35377:SF4">
    <property type="entry name" value="PREVENT-HOST-DEATH FAMILY PROTEIN"/>
    <property type="match status" value="1"/>
</dbReference>
<reference evidence="3" key="1">
    <citation type="submission" date="2020-05" db="EMBL/GenBank/DDBJ databases">
        <authorList>
            <person name="Chiriac C."/>
            <person name="Salcher M."/>
            <person name="Ghai R."/>
            <person name="Kavagutti S V."/>
        </authorList>
    </citation>
    <scope>NUCLEOTIDE SEQUENCE</scope>
</reference>
<dbReference type="EMBL" id="CAEZVB010000157">
    <property type="protein sequence ID" value="CAB4634602.1"/>
    <property type="molecule type" value="Genomic_DNA"/>
</dbReference>
<dbReference type="EMBL" id="CAFBMO010000093">
    <property type="protein sequence ID" value="CAB4918019.1"/>
    <property type="molecule type" value="Genomic_DNA"/>
</dbReference>
<accession>A0A6J7HQZ8</accession>
<name>A0A6J7HQZ8_9ZZZZ</name>
<protein>
    <submittedName>
        <fullName evidence="3">Unannotated protein</fullName>
    </submittedName>
</protein>
<dbReference type="InterPro" id="IPR006442">
    <property type="entry name" value="Antitoxin_Phd/YefM"/>
</dbReference>
<dbReference type="InterPro" id="IPR051416">
    <property type="entry name" value="phD-YefM_TA_antitoxins"/>
</dbReference>
<evidence type="ECO:0000313" key="2">
    <source>
        <dbReference type="EMBL" id="CAB4634602.1"/>
    </source>
</evidence>
<dbReference type="AlphaFoldDB" id="A0A6J7HQZ8"/>
<dbReference type="InterPro" id="IPR036165">
    <property type="entry name" value="YefM-like_sf"/>
</dbReference>
<proteinExistence type="inferred from homology"/>
<dbReference type="SUPFAM" id="SSF143120">
    <property type="entry name" value="YefM-like"/>
    <property type="match status" value="1"/>
</dbReference>
<evidence type="ECO:0000256" key="1">
    <source>
        <dbReference type="ARBA" id="ARBA00009981"/>
    </source>
</evidence>
<sequence>MATLVNVYEAKSRLSALLNEVEAGASVVIARAGRPVARLIPYEPETRAPRKSGSMSGKIWMAPDFDDIDVEIADEFLNS</sequence>
<comment type="similarity">
    <text evidence="1">Belongs to the phD/YefM antitoxin family.</text>
</comment>
<dbReference type="Pfam" id="PF02604">
    <property type="entry name" value="PhdYeFM_antitox"/>
    <property type="match status" value="1"/>
</dbReference>
<dbReference type="Gene3D" id="3.40.1620.10">
    <property type="entry name" value="YefM-like domain"/>
    <property type="match status" value="1"/>
</dbReference>
<organism evidence="3">
    <name type="scientific">freshwater metagenome</name>
    <dbReference type="NCBI Taxonomy" id="449393"/>
    <lineage>
        <taxon>unclassified sequences</taxon>
        <taxon>metagenomes</taxon>
        <taxon>ecological metagenomes</taxon>
    </lineage>
</organism>
<dbReference type="NCBIfam" id="TIGR01552">
    <property type="entry name" value="phd_fam"/>
    <property type="match status" value="1"/>
</dbReference>
<evidence type="ECO:0000313" key="3">
    <source>
        <dbReference type="EMBL" id="CAB4918019.1"/>
    </source>
</evidence>
<gene>
    <name evidence="2" type="ORF">UFOPK1908_01677</name>
    <name evidence="3" type="ORF">UFOPK3576_01531</name>
</gene>
<dbReference type="PANTHER" id="PTHR35377">
    <property type="entry name" value="ANTITOXIN VAPB49-RELATED-RELATED"/>
    <property type="match status" value="1"/>
</dbReference>